<reference evidence="1" key="1">
    <citation type="submission" date="2014-09" db="EMBL/GenBank/DDBJ databases">
        <authorList>
            <person name="Magalhaes I.L.F."/>
            <person name="Oliveira U."/>
            <person name="Santos F.R."/>
            <person name="Vidigal T.H.D.A."/>
            <person name="Brescovit A.D."/>
            <person name="Santos A.J."/>
        </authorList>
    </citation>
    <scope>NUCLEOTIDE SEQUENCE</scope>
    <source>
        <tissue evidence="1">Shoot tissue taken approximately 20 cm above the soil surface</tissue>
    </source>
</reference>
<dbReference type="EMBL" id="GBRH01232185">
    <property type="protein sequence ID" value="JAD65710.1"/>
    <property type="molecule type" value="Transcribed_RNA"/>
</dbReference>
<dbReference type="AlphaFoldDB" id="A0A0A9BX32"/>
<evidence type="ECO:0000313" key="1">
    <source>
        <dbReference type="EMBL" id="JAD65710.1"/>
    </source>
</evidence>
<proteinExistence type="predicted"/>
<sequence length="50" mass="5466">MTPLFPVNSGGQQVAQWSSGTSELLFFFAGSTSCAVEFRNFISQVEPDCF</sequence>
<protein>
    <submittedName>
        <fullName evidence="1">Uncharacterized protein</fullName>
    </submittedName>
</protein>
<name>A0A0A9BX32_ARUDO</name>
<reference evidence="1" key="2">
    <citation type="journal article" date="2015" name="Data Brief">
        <title>Shoot transcriptome of the giant reed, Arundo donax.</title>
        <authorList>
            <person name="Barrero R.A."/>
            <person name="Guerrero F.D."/>
            <person name="Moolhuijzen P."/>
            <person name="Goolsby J.A."/>
            <person name="Tidwell J."/>
            <person name="Bellgard S.E."/>
            <person name="Bellgard M.I."/>
        </authorList>
    </citation>
    <scope>NUCLEOTIDE SEQUENCE</scope>
    <source>
        <tissue evidence="1">Shoot tissue taken approximately 20 cm above the soil surface</tissue>
    </source>
</reference>
<organism evidence="1">
    <name type="scientific">Arundo donax</name>
    <name type="common">Giant reed</name>
    <name type="synonym">Donax arundinaceus</name>
    <dbReference type="NCBI Taxonomy" id="35708"/>
    <lineage>
        <taxon>Eukaryota</taxon>
        <taxon>Viridiplantae</taxon>
        <taxon>Streptophyta</taxon>
        <taxon>Embryophyta</taxon>
        <taxon>Tracheophyta</taxon>
        <taxon>Spermatophyta</taxon>
        <taxon>Magnoliopsida</taxon>
        <taxon>Liliopsida</taxon>
        <taxon>Poales</taxon>
        <taxon>Poaceae</taxon>
        <taxon>PACMAD clade</taxon>
        <taxon>Arundinoideae</taxon>
        <taxon>Arundineae</taxon>
        <taxon>Arundo</taxon>
    </lineage>
</organism>
<accession>A0A0A9BX32</accession>